<dbReference type="Proteomes" id="UP000244066">
    <property type="component" value="Unassembled WGS sequence"/>
</dbReference>
<dbReference type="GO" id="GO:0016787">
    <property type="term" value="F:hydrolase activity"/>
    <property type="evidence" value="ECO:0007669"/>
    <property type="project" value="UniProtKB-KW"/>
</dbReference>
<dbReference type="GO" id="GO:0046872">
    <property type="term" value="F:metal ion binding"/>
    <property type="evidence" value="ECO:0007669"/>
    <property type="project" value="UniProtKB-KW"/>
</dbReference>
<dbReference type="GO" id="GO:0004519">
    <property type="term" value="F:endonuclease activity"/>
    <property type="evidence" value="ECO:0007669"/>
    <property type="project" value="UniProtKB-KW"/>
</dbReference>
<protein>
    <submittedName>
        <fullName evidence="4">CRISPR-associated endonuclease Cas3</fullName>
    </submittedName>
</protein>
<sequence length="254" mass="29610">MAITSEILSYFLRYKDGKEEKELLRDHIQGALNHVERIENKRIGRFVLKNLGVSNFGQLLRYSIILHDAGKAFFQSEKHIRHEDNVEYLSFSGHEFFSALIAECFVDEKIRQTYDFSYSSVVFAVLYHHHAMNFEARKKAINSVAKIVESGINTTHLEELKRTLSEFLDRDDRGILAKFMDRLPNKFTRNAVEVVQDKLFKRLVQNPQYVRLKKLSYALLDALIACDYLAAQKREAGRSAFFDAVKDFYDAWLI</sequence>
<dbReference type="InterPro" id="IPR006483">
    <property type="entry name" value="CRISPR-assoc_Cas3_HD"/>
</dbReference>
<proteinExistence type="predicted"/>
<reference evidence="4 5" key="1">
    <citation type="submission" date="2017-04" db="EMBL/GenBank/DDBJ databases">
        <title>Draft Aigarchaeota genome from a New Zealand hot spring.</title>
        <authorList>
            <person name="Reysenbach A.-L."/>
            <person name="Donaho J.A."/>
            <person name="Gerhart J."/>
            <person name="Kelley J.F."/>
            <person name="Kouba K."/>
            <person name="Podar M."/>
            <person name="Stott M."/>
        </authorList>
    </citation>
    <scope>NUCLEOTIDE SEQUENCE [LARGE SCALE GENOMIC DNA]</scope>
    <source>
        <strain evidence="4">NZ13_MG1</strain>
    </source>
</reference>
<comment type="caution">
    <text evidence="4">The sequence shown here is derived from an EMBL/GenBank/DDBJ whole genome shotgun (WGS) entry which is preliminary data.</text>
</comment>
<keyword evidence="2" id="KW-0378">Hydrolase</keyword>
<keyword evidence="4" id="KW-0255">Endonuclease</keyword>
<keyword evidence="4" id="KW-0540">Nuclease</keyword>
<dbReference type="GO" id="GO:0051607">
    <property type="term" value="P:defense response to virus"/>
    <property type="evidence" value="ECO:0007669"/>
    <property type="project" value="UniProtKB-KW"/>
</dbReference>
<gene>
    <name evidence="4" type="ORF">B9J98_04130</name>
</gene>
<keyword evidence="3" id="KW-0051">Antiviral defense</keyword>
<dbReference type="EMBL" id="NDWU01000008">
    <property type="protein sequence ID" value="PUA32648.1"/>
    <property type="molecule type" value="Genomic_DNA"/>
</dbReference>
<name>A0A2R7Y536_9ARCH</name>
<dbReference type="InterPro" id="IPR038257">
    <property type="entry name" value="CRISPR-assoc_Cas3_HD_sf"/>
</dbReference>
<dbReference type="NCBIfam" id="TIGR01596">
    <property type="entry name" value="cas3_HD"/>
    <property type="match status" value="1"/>
</dbReference>
<accession>A0A2R7Y536</accession>
<dbReference type="AlphaFoldDB" id="A0A2R7Y536"/>
<dbReference type="Gene3D" id="1.10.3210.30">
    <property type="match status" value="1"/>
</dbReference>
<evidence type="ECO:0000256" key="1">
    <source>
        <dbReference type="ARBA" id="ARBA00022723"/>
    </source>
</evidence>
<evidence type="ECO:0000313" key="4">
    <source>
        <dbReference type="EMBL" id="PUA32648.1"/>
    </source>
</evidence>
<evidence type="ECO:0000313" key="5">
    <source>
        <dbReference type="Proteomes" id="UP000244066"/>
    </source>
</evidence>
<evidence type="ECO:0000256" key="2">
    <source>
        <dbReference type="ARBA" id="ARBA00022801"/>
    </source>
</evidence>
<keyword evidence="1" id="KW-0479">Metal-binding</keyword>
<organism evidence="4 5">
    <name type="scientific">Candidatus Terraquivivens tikiterensis</name>
    <dbReference type="NCBI Taxonomy" id="1980982"/>
    <lineage>
        <taxon>Archaea</taxon>
        <taxon>Nitrososphaerota</taxon>
        <taxon>Candidatus Wolframiiraptoraceae</taxon>
        <taxon>Candidatus Terraquivivens</taxon>
    </lineage>
</organism>
<evidence type="ECO:0000256" key="3">
    <source>
        <dbReference type="ARBA" id="ARBA00023118"/>
    </source>
</evidence>